<dbReference type="PANTHER" id="PTHR38011:SF11">
    <property type="entry name" value="2,5-DIAMINO-6-RIBOSYLAMINO-4(3H)-PYRIMIDINONE 5'-PHOSPHATE REDUCTASE"/>
    <property type="match status" value="1"/>
</dbReference>
<dbReference type="InterPro" id="IPR002734">
    <property type="entry name" value="RibDG_C"/>
</dbReference>
<evidence type="ECO:0000259" key="1">
    <source>
        <dbReference type="Pfam" id="PF01872"/>
    </source>
</evidence>
<gene>
    <name evidence="2" type="ORF">CLV63_11937</name>
</gene>
<dbReference type="RefSeq" id="WP_106585427.1">
    <property type="nucleotide sequence ID" value="NZ_PYGA01000019.1"/>
</dbReference>
<organism evidence="2 3">
    <name type="scientific">Murinocardiopsis flavida</name>
    <dbReference type="NCBI Taxonomy" id="645275"/>
    <lineage>
        <taxon>Bacteria</taxon>
        <taxon>Bacillati</taxon>
        <taxon>Actinomycetota</taxon>
        <taxon>Actinomycetes</taxon>
        <taxon>Streptosporangiales</taxon>
        <taxon>Nocardiopsidaceae</taxon>
        <taxon>Murinocardiopsis</taxon>
    </lineage>
</organism>
<dbReference type="Pfam" id="PF01872">
    <property type="entry name" value="RibD_C"/>
    <property type="match status" value="1"/>
</dbReference>
<keyword evidence="3" id="KW-1185">Reference proteome</keyword>
<name>A0A2P8D3J3_9ACTN</name>
<dbReference type="PANTHER" id="PTHR38011">
    <property type="entry name" value="DIHYDROFOLATE REDUCTASE FAMILY PROTEIN (AFU_ORTHOLOGUE AFUA_8G06820)"/>
    <property type="match status" value="1"/>
</dbReference>
<dbReference type="Gene3D" id="3.40.430.10">
    <property type="entry name" value="Dihydrofolate Reductase, subunit A"/>
    <property type="match status" value="1"/>
</dbReference>
<feature type="domain" description="Bacterial bifunctional deaminase-reductase C-terminal" evidence="1">
    <location>
        <begin position="2"/>
        <end position="180"/>
    </location>
</feature>
<dbReference type="OrthoDB" id="2313602at2"/>
<evidence type="ECO:0000313" key="2">
    <source>
        <dbReference type="EMBL" id="PSK91756.1"/>
    </source>
</evidence>
<dbReference type="AlphaFoldDB" id="A0A2P8D3J3"/>
<dbReference type="InterPro" id="IPR050765">
    <property type="entry name" value="Riboflavin_Biosynth_HTPR"/>
</dbReference>
<comment type="caution">
    <text evidence="2">The sequence shown here is derived from an EMBL/GenBank/DDBJ whole genome shotgun (WGS) entry which is preliminary data.</text>
</comment>
<reference evidence="2 3" key="1">
    <citation type="submission" date="2018-03" db="EMBL/GenBank/DDBJ databases">
        <title>Genomic Encyclopedia of Archaeal and Bacterial Type Strains, Phase II (KMG-II): from individual species to whole genera.</title>
        <authorList>
            <person name="Goeker M."/>
        </authorList>
    </citation>
    <scope>NUCLEOTIDE SEQUENCE [LARGE SCALE GENOMIC DNA]</scope>
    <source>
        <strain evidence="2 3">DSM 45312</strain>
    </source>
</reference>
<accession>A0A2P8D3J3</accession>
<proteinExistence type="predicted"/>
<dbReference type="InterPro" id="IPR024072">
    <property type="entry name" value="DHFR-like_dom_sf"/>
</dbReference>
<dbReference type="Proteomes" id="UP000240542">
    <property type="component" value="Unassembled WGS sequence"/>
</dbReference>
<dbReference type="GO" id="GO:0009231">
    <property type="term" value="P:riboflavin biosynthetic process"/>
    <property type="evidence" value="ECO:0007669"/>
    <property type="project" value="InterPro"/>
</dbReference>
<dbReference type="SUPFAM" id="SSF53597">
    <property type="entry name" value="Dihydrofolate reductase-like"/>
    <property type="match status" value="1"/>
</dbReference>
<evidence type="ECO:0000313" key="3">
    <source>
        <dbReference type="Proteomes" id="UP000240542"/>
    </source>
</evidence>
<protein>
    <submittedName>
        <fullName evidence="2">Dihydrofolate reductase</fullName>
    </submittedName>
</protein>
<dbReference type="GO" id="GO:0008703">
    <property type="term" value="F:5-amino-6-(5-phosphoribosylamino)uracil reductase activity"/>
    <property type="evidence" value="ECO:0007669"/>
    <property type="project" value="InterPro"/>
</dbReference>
<sequence>MRKVTYSLGVSLDGYIASTDGSIDWSDPGDDLHQFHIERTRRVGTSLYGRRLYENMAAYWPTADEDPEASDFIVEFARLWRAIPRVVFSTTLTEVGHNSRLVRGNVVEEVNALKAQSGGEIEVGGAGLGASLIRLGLIDEYAVWVFPVILGGGTPFFPTLDKRIELRLLETQEFSGGIVYSHYSAEV</sequence>
<dbReference type="EMBL" id="PYGA01000019">
    <property type="protein sequence ID" value="PSK91756.1"/>
    <property type="molecule type" value="Genomic_DNA"/>
</dbReference>